<name>A0ABT6J7T1_9GAMM</name>
<comment type="caution">
    <text evidence="2">The sequence shown here is derived from an EMBL/GenBank/DDBJ whole genome shotgun (WGS) entry which is preliminary data.</text>
</comment>
<proteinExistence type="predicted"/>
<dbReference type="EMBL" id="JARXRM010000019">
    <property type="protein sequence ID" value="MDH5822263.1"/>
    <property type="molecule type" value="Genomic_DNA"/>
</dbReference>
<sequence>MKIKGFSRRALLKLIPASVLGLAASSGLLASSRAGERDGQAGDATAVTQDMSKPASVMMRIESLNPATPEHLGAHTLQAVPLDERIDLRHQTKMMAPYSFEVAVDERHSTRSDLFLTITIYGEAGHRLQAINIGNGGTAIFKRQGLMFYVSANYS</sequence>
<keyword evidence="1" id="KW-0732">Signal</keyword>
<dbReference type="RefSeq" id="WP_280573127.1">
    <property type="nucleotide sequence ID" value="NZ_JARXRM010000019.1"/>
</dbReference>
<feature type="signal peptide" evidence="1">
    <location>
        <begin position="1"/>
        <end position="23"/>
    </location>
</feature>
<evidence type="ECO:0008006" key="4">
    <source>
        <dbReference type="Google" id="ProtNLM"/>
    </source>
</evidence>
<dbReference type="PROSITE" id="PS51318">
    <property type="entry name" value="TAT"/>
    <property type="match status" value="1"/>
</dbReference>
<keyword evidence="3" id="KW-1185">Reference proteome</keyword>
<feature type="chain" id="PRO_5045840881" description="Secreted protein" evidence="1">
    <location>
        <begin position="24"/>
        <end position="155"/>
    </location>
</feature>
<protein>
    <recommendedName>
        <fullName evidence="4">Secreted protein</fullName>
    </recommendedName>
</protein>
<dbReference type="InterPro" id="IPR006311">
    <property type="entry name" value="TAT_signal"/>
</dbReference>
<dbReference type="Proteomes" id="UP001156940">
    <property type="component" value="Unassembled WGS sequence"/>
</dbReference>
<organism evidence="2 3">
    <name type="scientific">Luteimonas endophytica</name>
    <dbReference type="NCBI Taxonomy" id="3042023"/>
    <lineage>
        <taxon>Bacteria</taxon>
        <taxon>Pseudomonadati</taxon>
        <taxon>Pseudomonadota</taxon>
        <taxon>Gammaproteobacteria</taxon>
        <taxon>Lysobacterales</taxon>
        <taxon>Lysobacteraceae</taxon>
        <taxon>Luteimonas</taxon>
    </lineage>
</organism>
<evidence type="ECO:0000256" key="1">
    <source>
        <dbReference type="SAM" id="SignalP"/>
    </source>
</evidence>
<evidence type="ECO:0000313" key="2">
    <source>
        <dbReference type="EMBL" id="MDH5822263.1"/>
    </source>
</evidence>
<evidence type="ECO:0000313" key="3">
    <source>
        <dbReference type="Proteomes" id="UP001156940"/>
    </source>
</evidence>
<accession>A0ABT6J7T1</accession>
<gene>
    <name evidence="2" type="ORF">QFW77_04570</name>
</gene>
<reference evidence="2 3" key="1">
    <citation type="submission" date="2023-04" db="EMBL/GenBank/DDBJ databases">
        <title>Luteimonas endophyticus RD2P54.</title>
        <authorList>
            <person name="Sun J.-Q."/>
        </authorList>
    </citation>
    <scope>NUCLEOTIDE SEQUENCE [LARGE SCALE GENOMIC DNA]</scope>
    <source>
        <strain evidence="2 3">RD2P54</strain>
    </source>
</reference>